<reference evidence="3 5" key="3">
    <citation type="submission" date="2019-07" db="EMBL/GenBank/DDBJ databases">
        <title>Active sludge and wastewater microbial communities from Klosterneuburg, Austria.</title>
        <authorList>
            <person name="Wagner M."/>
        </authorList>
    </citation>
    <scope>NUCLEOTIDE SEQUENCE [LARGE SCALE GENOMIC DNA]</scope>
    <source>
        <strain evidence="3 5">Nm2</strain>
    </source>
</reference>
<keyword evidence="1" id="KW-0472">Membrane</keyword>
<dbReference type="Pfam" id="PF24838">
    <property type="entry name" value="8xMP"/>
    <property type="match status" value="1"/>
</dbReference>
<dbReference type="RefSeq" id="WP_046849148.1">
    <property type="nucleotide sequence ID" value="NZ_CP011451.1"/>
</dbReference>
<dbReference type="OrthoDB" id="9809981at2"/>
<dbReference type="AlphaFoldDB" id="A0A0F7KD21"/>
<feature type="transmembrane region" description="Helical" evidence="1">
    <location>
        <begin position="35"/>
        <end position="53"/>
    </location>
</feature>
<name>A0A0F7KD21_9PROT</name>
<dbReference type="PATRIC" id="fig|44574.3.peg.789"/>
<proteinExistence type="predicted"/>
<keyword evidence="1" id="KW-1133">Transmembrane helix</keyword>
<gene>
    <name evidence="2" type="ORF">AAW31_03295</name>
    <name evidence="3" type="ORF">BCL69_102837</name>
</gene>
<reference evidence="2 4" key="2">
    <citation type="journal article" date="2016" name="Genome Announc.">
        <title>Genome Sequence of Nitrosomonas communis Strain Nm2, a Mesophilic Ammonia-Oxidizing Bacterium Isolated from Mediterranean Soil.</title>
        <authorList>
            <person name="Kozlowski J.A."/>
            <person name="Kits K.D."/>
            <person name="Stein L.Y."/>
        </authorList>
    </citation>
    <scope>NUCLEOTIDE SEQUENCE [LARGE SCALE GENOMIC DNA]</scope>
    <source>
        <strain evidence="2 4">Nm2</strain>
    </source>
</reference>
<sequence length="181" mass="21417">MESDKSFPRQNPQKITYEHLLTLWTSGVRDYHTMLSAYLTANSIFVAVIGLMVSRESLALTFTLLIILLSVFGILLCWQMAIVLGRFSRQNALWEWQLRGVEQAPEWKSRQLMSDLYRLDEMRLPIEDARNNPPIFAPNWAFRQRRQWWARRAISFPWFFGCVYGLFLLWAITQLVQHFIS</sequence>
<organism evidence="2 4">
    <name type="scientific">Nitrosomonas communis</name>
    <dbReference type="NCBI Taxonomy" id="44574"/>
    <lineage>
        <taxon>Bacteria</taxon>
        <taxon>Pseudomonadati</taxon>
        <taxon>Pseudomonadota</taxon>
        <taxon>Betaproteobacteria</taxon>
        <taxon>Nitrosomonadales</taxon>
        <taxon>Nitrosomonadaceae</taxon>
        <taxon>Nitrosomonas</taxon>
    </lineage>
</organism>
<evidence type="ECO:0000313" key="5">
    <source>
        <dbReference type="Proteomes" id="UP000324176"/>
    </source>
</evidence>
<dbReference type="Proteomes" id="UP000324176">
    <property type="component" value="Unassembled WGS sequence"/>
</dbReference>
<evidence type="ECO:0000313" key="4">
    <source>
        <dbReference type="Proteomes" id="UP000034156"/>
    </source>
</evidence>
<dbReference type="KEGG" id="nco:AAW31_03295"/>
<evidence type="ECO:0000313" key="3">
    <source>
        <dbReference type="EMBL" id="TYP87006.1"/>
    </source>
</evidence>
<reference evidence="4" key="1">
    <citation type="submission" date="2015-05" db="EMBL/GenBank/DDBJ databases">
        <title>Draft genome of Nitrosomonas communis strain Nm2.</title>
        <authorList>
            <person name="Kozlowski J.A."/>
            <person name="Kits K.D."/>
            <person name="Stein L.Y."/>
        </authorList>
    </citation>
    <scope>NUCLEOTIDE SEQUENCE [LARGE SCALE GENOMIC DNA]</scope>
    <source>
        <strain evidence="4">Nm2</strain>
    </source>
</reference>
<accession>A0A0F7KD21</accession>
<evidence type="ECO:0000256" key="1">
    <source>
        <dbReference type="SAM" id="Phobius"/>
    </source>
</evidence>
<dbReference type="InterPro" id="IPR056918">
    <property type="entry name" value="8xMP"/>
</dbReference>
<dbReference type="Proteomes" id="UP000034156">
    <property type="component" value="Chromosome"/>
</dbReference>
<keyword evidence="4" id="KW-1185">Reference proteome</keyword>
<feature type="transmembrane region" description="Helical" evidence="1">
    <location>
        <begin position="153"/>
        <end position="172"/>
    </location>
</feature>
<protein>
    <submittedName>
        <fullName evidence="2">Uncharacterized protein</fullName>
    </submittedName>
</protein>
<keyword evidence="1" id="KW-0812">Transmembrane</keyword>
<evidence type="ECO:0000313" key="2">
    <source>
        <dbReference type="EMBL" id="AKH37053.1"/>
    </source>
</evidence>
<feature type="transmembrane region" description="Helical" evidence="1">
    <location>
        <begin position="59"/>
        <end position="84"/>
    </location>
</feature>
<dbReference type="EMBL" id="VNHT01000028">
    <property type="protein sequence ID" value="TYP87006.1"/>
    <property type="molecule type" value="Genomic_DNA"/>
</dbReference>
<dbReference type="EMBL" id="CP011451">
    <property type="protein sequence ID" value="AKH37053.1"/>
    <property type="molecule type" value="Genomic_DNA"/>
</dbReference>